<keyword evidence="3" id="KW-1185">Reference proteome</keyword>
<feature type="region of interest" description="Disordered" evidence="1">
    <location>
        <begin position="102"/>
        <end position="122"/>
    </location>
</feature>
<feature type="compositionally biased region" description="Low complexity" evidence="1">
    <location>
        <begin position="105"/>
        <end position="122"/>
    </location>
</feature>
<dbReference type="EMBL" id="JBHLWM010000012">
    <property type="protein sequence ID" value="MFC0243724.1"/>
    <property type="molecule type" value="Genomic_DNA"/>
</dbReference>
<protein>
    <submittedName>
        <fullName evidence="2">Uncharacterized protein</fullName>
    </submittedName>
</protein>
<feature type="region of interest" description="Disordered" evidence="1">
    <location>
        <begin position="1"/>
        <end position="43"/>
    </location>
</feature>
<evidence type="ECO:0000256" key="1">
    <source>
        <dbReference type="SAM" id="MobiDB-lite"/>
    </source>
</evidence>
<evidence type="ECO:0000313" key="2">
    <source>
        <dbReference type="EMBL" id="MFC0243724.1"/>
    </source>
</evidence>
<accession>A0ABV6EZR0</accession>
<sequence length="122" mass="12849">MTMSHAQAQAQQPATPAQQPAQQQPASPPTAPPQPSPAWGNLPKLVLERQFAGPLQDTIVQRWRDPVDNSVCYIYLPISVPHSPTTSSGFVQYGGNSIGSISCLPGSAPRPSAPGAGQTRKP</sequence>
<comment type="caution">
    <text evidence="2">The sequence shown here is derived from an EMBL/GenBank/DDBJ whole genome shotgun (WGS) entry which is preliminary data.</text>
</comment>
<name>A0ABV6EZR0_9BRAD</name>
<reference evidence="2 3" key="1">
    <citation type="submission" date="2024-09" db="EMBL/GenBank/DDBJ databases">
        <authorList>
            <person name="Sun Q."/>
            <person name="Mori K."/>
        </authorList>
    </citation>
    <scope>NUCLEOTIDE SEQUENCE [LARGE SCALE GENOMIC DNA]</scope>
    <source>
        <strain evidence="2 3">KCTC 23279</strain>
    </source>
</reference>
<gene>
    <name evidence="2" type="ORF">ACFFJ6_24790</name>
</gene>
<organism evidence="2 3">
    <name type="scientific">Rhodopseudomonas telluris</name>
    <dbReference type="NCBI Taxonomy" id="644215"/>
    <lineage>
        <taxon>Bacteria</taxon>
        <taxon>Pseudomonadati</taxon>
        <taxon>Pseudomonadota</taxon>
        <taxon>Alphaproteobacteria</taxon>
        <taxon>Hyphomicrobiales</taxon>
        <taxon>Nitrobacteraceae</taxon>
        <taxon>Rhodopseudomonas</taxon>
    </lineage>
</organism>
<dbReference type="RefSeq" id="WP_378392987.1">
    <property type="nucleotide sequence ID" value="NZ_JBHLWM010000012.1"/>
</dbReference>
<feature type="compositionally biased region" description="Low complexity" evidence="1">
    <location>
        <begin position="1"/>
        <end position="25"/>
    </location>
</feature>
<proteinExistence type="predicted"/>
<dbReference type="Proteomes" id="UP001589775">
    <property type="component" value="Unassembled WGS sequence"/>
</dbReference>
<evidence type="ECO:0000313" key="3">
    <source>
        <dbReference type="Proteomes" id="UP001589775"/>
    </source>
</evidence>
<feature type="compositionally biased region" description="Pro residues" evidence="1">
    <location>
        <begin position="26"/>
        <end position="36"/>
    </location>
</feature>